<comment type="caution">
    <text evidence="1">The sequence shown here is derived from an EMBL/GenBank/DDBJ whole genome shotgun (WGS) entry which is preliminary data.</text>
</comment>
<dbReference type="Proteomes" id="UP000286985">
    <property type="component" value="Unassembled WGS sequence"/>
</dbReference>
<reference evidence="2" key="1">
    <citation type="journal article" date="2018" name="Front. Microbiol.">
        <title>Genome-Based Analysis Reveals the Taxonomy and Diversity of the Family Idiomarinaceae.</title>
        <authorList>
            <person name="Liu Y."/>
            <person name="Lai Q."/>
            <person name="Shao Z."/>
        </authorList>
    </citation>
    <scope>NUCLEOTIDE SEQUENCE [LARGE SCALE GENOMIC DNA]</scope>
    <source>
        <strain evidence="2">908033</strain>
    </source>
</reference>
<dbReference type="EMBL" id="PIPU01000001">
    <property type="protein sequence ID" value="RUO49988.1"/>
    <property type="molecule type" value="Genomic_DNA"/>
</dbReference>
<evidence type="ECO:0000313" key="2">
    <source>
        <dbReference type="Proteomes" id="UP000286985"/>
    </source>
</evidence>
<evidence type="ECO:0008006" key="3">
    <source>
        <dbReference type="Google" id="ProtNLM"/>
    </source>
</evidence>
<protein>
    <recommendedName>
        <fullName evidence="3">IS3 family transposase</fullName>
    </recommendedName>
</protein>
<proteinExistence type="predicted"/>
<keyword evidence="2" id="KW-1185">Reference proteome</keyword>
<sequence length="117" mass="13193">MTSVSERTQYVTWIREAKESGARLPLACEEAGISLRTYKRWYQNGKVLTDKRPDAVRTEPANKLSAAEQAIILNVSNEKRFASLPPTQIVPTLLDEGLYYGSESTFYRVLKPNLATL</sequence>
<accession>A0A432XMQ6</accession>
<name>A0A432XMQ6_9GAMM</name>
<evidence type="ECO:0000313" key="1">
    <source>
        <dbReference type="EMBL" id="RUO49988.1"/>
    </source>
</evidence>
<dbReference type="OrthoDB" id="9813126at2"/>
<dbReference type="AlphaFoldDB" id="A0A432XMQ6"/>
<dbReference type="STRING" id="519452.SAMN04488139_1311"/>
<organism evidence="1 2">
    <name type="scientific">Pseudidiomarina donghaiensis</name>
    <dbReference type="NCBI Taxonomy" id="519452"/>
    <lineage>
        <taxon>Bacteria</taxon>
        <taxon>Pseudomonadati</taxon>
        <taxon>Pseudomonadota</taxon>
        <taxon>Gammaproteobacteria</taxon>
        <taxon>Alteromonadales</taxon>
        <taxon>Idiomarinaceae</taxon>
        <taxon>Pseudidiomarina</taxon>
    </lineage>
</organism>
<gene>
    <name evidence="1" type="ORF">CWE24_05855</name>
</gene>